<organism evidence="1 2">
    <name type="scientific">Artemia franciscana</name>
    <name type="common">Brine shrimp</name>
    <name type="synonym">Artemia sanfranciscana</name>
    <dbReference type="NCBI Taxonomy" id="6661"/>
    <lineage>
        <taxon>Eukaryota</taxon>
        <taxon>Metazoa</taxon>
        <taxon>Ecdysozoa</taxon>
        <taxon>Arthropoda</taxon>
        <taxon>Crustacea</taxon>
        <taxon>Branchiopoda</taxon>
        <taxon>Anostraca</taxon>
        <taxon>Artemiidae</taxon>
        <taxon>Artemia</taxon>
    </lineage>
</organism>
<dbReference type="Proteomes" id="UP001187531">
    <property type="component" value="Unassembled WGS sequence"/>
</dbReference>
<name>A0AA88LBC5_ARTSF</name>
<dbReference type="EMBL" id="JAVRJZ010000003">
    <property type="protein sequence ID" value="KAK2724152.1"/>
    <property type="molecule type" value="Genomic_DNA"/>
</dbReference>
<reference evidence="1" key="1">
    <citation type="submission" date="2023-07" db="EMBL/GenBank/DDBJ databases">
        <title>Chromosome-level genome assembly of Artemia franciscana.</title>
        <authorList>
            <person name="Jo E."/>
        </authorList>
    </citation>
    <scope>NUCLEOTIDE SEQUENCE</scope>
    <source>
        <tissue evidence="1">Whole body</tissue>
    </source>
</reference>
<comment type="caution">
    <text evidence="1">The sequence shown here is derived from an EMBL/GenBank/DDBJ whole genome shotgun (WGS) entry which is preliminary data.</text>
</comment>
<dbReference type="AlphaFoldDB" id="A0AA88LBC5"/>
<protein>
    <submittedName>
        <fullName evidence="1">Uncharacterized protein</fullName>
    </submittedName>
</protein>
<evidence type="ECO:0000313" key="1">
    <source>
        <dbReference type="EMBL" id="KAK2724152.1"/>
    </source>
</evidence>
<keyword evidence="2" id="KW-1185">Reference proteome</keyword>
<gene>
    <name evidence="1" type="ORF">QYM36_000870</name>
</gene>
<evidence type="ECO:0000313" key="2">
    <source>
        <dbReference type="Proteomes" id="UP001187531"/>
    </source>
</evidence>
<sequence length="175" mass="18069">MKYWEFALQKGSFLRTKIRTVAAALVAGKGFVDSVAVRTELNVHIVADTALVDYIAVGIALVDYIAVCTALDIAADSALTVDMGFVDHVAVGTALNVRIAALAAGSSLIYTVAALAVDIPALGFEGIAALVDTAVAGSAHLKQYCFQFSLLPRAAERKKNSGCAASATGANPVLL</sequence>
<accession>A0AA88LBC5</accession>
<proteinExistence type="predicted"/>